<evidence type="ECO:0000313" key="2">
    <source>
        <dbReference type="EMBL" id="AFK55711.1"/>
    </source>
</evidence>
<dbReference type="Proteomes" id="UP000005258">
    <property type="component" value="Plasmid pTM1"/>
</dbReference>
<feature type="compositionally biased region" description="Basic and acidic residues" evidence="1">
    <location>
        <begin position="10"/>
        <end position="20"/>
    </location>
</feature>
<name>I3TSH3_TISMK</name>
<dbReference type="Pfam" id="PF11154">
    <property type="entry name" value="DUF2934"/>
    <property type="match status" value="1"/>
</dbReference>
<proteinExistence type="predicted"/>
<evidence type="ECO:0000256" key="1">
    <source>
        <dbReference type="SAM" id="MobiDB-lite"/>
    </source>
</evidence>
<geneLocation type="plasmid" evidence="2 3">
    <name>pTM1</name>
</geneLocation>
<feature type="compositionally biased region" description="Basic and acidic residues" evidence="1">
    <location>
        <begin position="61"/>
        <end position="70"/>
    </location>
</feature>
<dbReference type="HOGENOM" id="CLU_164525_0_0_5"/>
<reference evidence="2 3" key="1">
    <citation type="journal article" date="2012" name="J. Am. Chem. Soc.">
        <title>Bacterial biosynthesis and maturation of the didemnin anti-cancer agents.</title>
        <authorList>
            <person name="Xu Y."/>
            <person name="Kersten R.D."/>
            <person name="Nam S.J."/>
            <person name="Lu L."/>
            <person name="Al-Suwailem A.M."/>
            <person name="Zheng H."/>
            <person name="Fenical W."/>
            <person name="Dorrestein P.C."/>
            <person name="Moore B.S."/>
            <person name="Qian P.Y."/>
        </authorList>
    </citation>
    <scope>NUCLEOTIDE SEQUENCE [LARGE SCALE GENOMIC DNA]</scope>
    <source>
        <strain evidence="2 3">KA081020-065</strain>
    </source>
</reference>
<keyword evidence="3" id="KW-1185">Reference proteome</keyword>
<dbReference type="KEGG" id="tmo:TMO_a0308"/>
<evidence type="ECO:0008006" key="4">
    <source>
        <dbReference type="Google" id="ProtNLM"/>
    </source>
</evidence>
<organism evidence="2 3">
    <name type="scientific">Tistrella mobilis (strain KA081020-065)</name>
    <dbReference type="NCBI Taxonomy" id="1110502"/>
    <lineage>
        <taxon>Bacteria</taxon>
        <taxon>Pseudomonadati</taxon>
        <taxon>Pseudomonadota</taxon>
        <taxon>Alphaproteobacteria</taxon>
        <taxon>Geminicoccales</taxon>
        <taxon>Geminicoccaceae</taxon>
        <taxon>Tistrella</taxon>
    </lineage>
</organism>
<accession>I3TSH3</accession>
<evidence type="ECO:0000313" key="3">
    <source>
        <dbReference type="Proteomes" id="UP000005258"/>
    </source>
</evidence>
<dbReference type="PATRIC" id="fig|1110502.3.peg.3961"/>
<dbReference type="RefSeq" id="WP_014747388.1">
    <property type="nucleotide sequence ID" value="NC_017957.2"/>
</dbReference>
<feature type="region of interest" description="Disordered" evidence="1">
    <location>
        <begin position="1"/>
        <end position="20"/>
    </location>
</feature>
<dbReference type="InterPro" id="IPR021327">
    <property type="entry name" value="DUF2934"/>
</dbReference>
<protein>
    <recommendedName>
        <fullName evidence="4">DUF2934 domain-containing protein</fullName>
    </recommendedName>
</protein>
<gene>
    <name evidence="2" type="ordered locus">TMO_a0308</name>
</gene>
<keyword evidence="2" id="KW-0614">Plasmid</keyword>
<feature type="region of interest" description="Disordered" evidence="1">
    <location>
        <begin position="50"/>
        <end position="108"/>
    </location>
</feature>
<dbReference type="EMBL" id="CP003237">
    <property type="protein sequence ID" value="AFK55711.1"/>
    <property type="molecule type" value="Genomic_DNA"/>
</dbReference>
<dbReference type="AlphaFoldDB" id="I3TSH3"/>
<sequence>MTRQSPEQRTTSRDDRIKEHMHRLWKEEGAIPGREAEYRGRAEELVAIEDNQHLTTFRPGSPRDRIRNDPAEPLEAVENQGEFPTLTDQGEERTTPRPVPPRDDDISG</sequence>
<feature type="compositionally biased region" description="Basic and acidic residues" evidence="1">
    <location>
        <begin position="90"/>
        <end position="108"/>
    </location>
</feature>